<dbReference type="Pfam" id="PF00249">
    <property type="entry name" value="Myb_DNA-binding"/>
    <property type="match status" value="1"/>
</dbReference>
<evidence type="ECO:0000256" key="1">
    <source>
        <dbReference type="ARBA" id="ARBA00004123"/>
    </source>
</evidence>
<proteinExistence type="predicted"/>
<dbReference type="AlphaFoldDB" id="A0A8T2H4A2"/>
<dbReference type="GO" id="GO:0005634">
    <property type="term" value="C:nucleus"/>
    <property type="evidence" value="ECO:0007669"/>
    <property type="project" value="UniProtKB-SubCell"/>
</dbReference>
<dbReference type="Proteomes" id="UP000694251">
    <property type="component" value="Chromosome 1"/>
</dbReference>
<feature type="region of interest" description="Disordered" evidence="3">
    <location>
        <begin position="585"/>
        <end position="604"/>
    </location>
</feature>
<dbReference type="CDD" id="cd11660">
    <property type="entry name" value="SANT_TRF"/>
    <property type="match status" value="1"/>
</dbReference>
<evidence type="ECO:0000259" key="4">
    <source>
        <dbReference type="PROSITE" id="PS50090"/>
    </source>
</evidence>
<reference evidence="6 7" key="1">
    <citation type="submission" date="2020-12" db="EMBL/GenBank/DDBJ databases">
        <title>Concerted genomic and epigenomic changes stabilize Arabidopsis allopolyploids.</title>
        <authorList>
            <person name="Chen Z."/>
        </authorList>
    </citation>
    <scope>NUCLEOTIDE SEQUENCE [LARGE SCALE GENOMIC DNA]</scope>
    <source>
        <strain evidence="6">As9502</strain>
        <tissue evidence="6">Leaf</tissue>
    </source>
</reference>
<organism evidence="6 7">
    <name type="scientific">Arabidopsis suecica</name>
    <name type="common">Swedish thale-cress</name>
    <name type="synonym">Cardaminopsis suecica</name>
    <dbReference type="NCBI Taxonomy" id="45249"/>
    <lineage>
        <taxon>Eukaryota</taxon>
        <taxon>Viridiplantae</taxon>
        <taxon>Streptophyta</taxon>
        <taxon>Embryophyta</taxon>
        <taxon>Tracheophyta</taxon>
        <taxon>Spermatophyta</taxon>
        <taxon>Magnoliopsida</taxon>
        <taxon>eudicotyledons</taxon>
        <taxon>Gunneridae</taxon>
        <taxon>Pentapetalae</taxon>
        <taxon>rosids</taxon>
        <taxon>malvids</taxon>
        <taxon>Brassicales</taxon>
        <taxon>Brassicaceae</taxon>
        <taxon>Camelineae</taxon>
        <taxon>Arabidopsis</taxon>
    </lineage>
</organism>
<accession>A0A8T2H4A2</accession>
<feature type="region of interest" description="Disordered" evidence="3">
    <location>
        <begin position="505"/>
        <end position="530"/>
    </location>
</feature>
<name>A0A8T2H4A2_ARASU</name>
<protein>
    <submittedName>
        <fullName evidence="6">SANT/Myb domain</fullName>
    </submittedName>
</protein>
<keyword evidence="2" id="KW-0539">Nucleus</keyword>
<evidence type="ECO:0000313" key="7">
    <source>
        <dbReference type="Proteomes" id="UP000694251"/>
    </source>
</evidence>
<evidence type="ECO:0000313" key="6">
    <source>
        <dbReference type="EMBL" id="KAG7653694.1"/>
    </source>
</evidence>
<keyword evidence="7" id="KW-1185">Reference proteome</keyword>
<dbReference type="InterPro" id="IPR001005">
    <property type="entry name" value="SANT/Myb"/>
</dbReference>
<evidence type="ECO:0000259" key="5">
    <source>
        <dbReference type="PROSITE" id="PS51294"/>
    </source>
</evidence>
<dbReference type="InterPro" id="IPR017930">
    <property type="entry name" value="Myb_dom"/>
</dbReference>
<feature type="domain" description="HTH myb-type" evidence="5">
    <location>
        <begin position="201"/>
        <end position="255"/>
    </location>
</feature>
<comment type="subcellular location">
    <subcellularLocation>
        <location evidence="1">Nucleus</location>
    </subcellularLocation>
</comment>
<feature type="domain" description="Myb-like" evidence="4">
    <location>
        <begin position="203"/>
        <end position="248"/>
    </location>
</feature>
<sequence>MRKNTRKMVDDTSSNSRKRIITEGDIATLLQRYDMKTILRLLQEMAYYSEIKMDWNELVKKSTTGITNAREYQLLWRHLSYRHPLLHVEDDAQPLDDDSDMECELEASPAVSHEASVEAIAHVKVMAASYVPNESEILDDSTVEAPLTINIPYVLPEGSQEPSESPWSSRGMNITFPVCLQKVTSTEGVNGNGAGNSMVFRKKRKKWSAEEDEELFAAVKRCGEGNWAHIVKGDYRGERTASQLSQRWALIRKRCDTSTSVSQSGLQPTEAHIAVNHAISLALGNRPPSKKLAIGVMPTTSSCSITEPEANGGSSSQGQQQFKPIVQALPRAGTSLLVSKSRVVKKSTASSTSRSNLMVTANSVAAAACMGDVLTAASRPKVEPGKTDAPLVPKTKPVKNASAACMPRPSGSLSMPKVEPGTSVAASSIIKAVGPANMRPLANGELKPVAASSSSNKIPLMAPRSEGSTMLSASAPLASPSRIVSNQRVFAASVPATVLQPKPTAETVTCKPDGGQKGQARGNEASSSAAIQPHQMTSINSEISQGKQATQAQSPNLLPRKVPVVRAAVHCATNHKLVDKPSDKTVVPIRGAGSQSKAKDEVNSKVGPAIKVSSVCGKPLEVATVAGTGQGV</sequence>
<dbReference type="EMBL" id="JAEFBJ010000001">
    <property type="protein sequence ID" value="KAG7653694.1"/>
    <property type="molecule type" value="Genomic_DNA"/>
</dbReference>
<dbReference type="PROSITE" id="PS51294">
    <property type="entry name" value="HTH_MYB"/>
    <property type="match status" value="1"/>
</dbReference>
<dbReference type="PANTHER" id="PTHR47206">
    <property type="entry name" value="HOMEODOMAIN-LIKE SUPERFAMILY PROTEIN"/>
    <property type="match status" value="1"/>
</dbReference>
<dbReference type="OrthoDB" id="608866at2759"/>
<dbReference type="SMART" id="SM00717">
    <property type="entry name" value="SANT"/>
    <property type="match status" value="1"/>
</dbReference>
<evidence type="ECO:0000256" key="3">
    <source>
        <dbReference type="SAM" id="MobiDB-lite"/>
    </source>
</evidence>
<feature type="region of interest" description="Disordered" evidence="3">
    <location>
        <begin position="400"/>
        <end position="419"/>
    </location>
</feature>
<evidence type="ECO:0000256" key="2">
    <source>
        <dbReference type="ARBA" id="ARBA00023242"/>
    </source>
</evidence>
<dbReference type="PANTHER" id="PTHR47206:SF1">
    <property type="entry name" value="HOMEODOMAIN-LIKE SUPERFAMILY PROTEIN"/>
    <property type="match status" value="1"/>
</dbReference>
<comment type="caution">
    <text evidence="6">The sequence shown here is derived from an EMBL/GenBank/DDBJ whole genome shotgun (WGS) entry which is preliminary data.</text>
</comment>
<gene>
    <name evidence="6" type="ORF">ISN44_As01g009300</name>
</gene>
<dbReference type="PROSITE" id="PS50090">
    <property type="entry name" value="MYB_LIKE"/>
    <property type="match status" value="1"/>
</dbReference>